<evidence type="ECO:0000256" key="10">
    <source>
        <dbReference type="ARBA" id="ARBA00023136"/>
    </source>
</evidence>
<sequence length="480" mass="52961">MKLSSLRVRVGLGYAVFTVSCLTLFGIFLTVYLGQVLESSRPASMVDRAARLIAFTGAEHNGYAKRPLDETLNRFIEVSPDTSEIIVRSPDGQKLLLAAGDQPFLLNLLNCSAPCYQEVVYSGHPIRTYTVEAKLAGNLVKLTMAGRVDEHYGILHTVRTSYLLFVPFLVLASLAGGYVFSNRALLPVGRMTAMASRLSISDLRGRVPVPRTGDELQSLAEAWNSMLARLQTAMERNAQFTSDASHDLRTSMAVMLASTQLGLNRERTAEEYRKLLGKIASECEHTLTLLEDLLISARFGSEQYHLAQETLDLAEIVRESCGLFIHQAEAKNQSLTFALASQCWIRGDRSLMHRMIAVLVENAIKYTAPGGSISVQLVREKNTAILEVSDTGSGISATDLPRIFDRHFRSSASRRTQRGNGLGLHIARSIAEAHGAPLTVESELNKGSIFRVSLPRVESEIRKAFSMRVDIEPEERSLFS</sequence>
<evidence type="ECO:0000256" key="8">
    <source>
        <dbReference type="ARBA" id="ARBA00022989"/>
    </source>
</evidence>
<dbReference type="InterPro" id="IPR036097">
    <property type="entry name" value="HisK_dim/P_sf"/>
</dbReference>
<dbReference type="Pfam" id="PF00672">
    <property type="entry name" value="HAMP"/>
    <property type="match status" value="1"/>
</dbReference>
<dbReference type="SMART" id="SM00387">
    <property type="entry name" value="HATPase_c"/>
    <property type="match status" value="1"/>
</dbReference>
<keyword evidence="15" id="KW-1185">Reference proteome</keyword>
<dbReference type="Gene3D" id="1.10.287.130">
    <property type="match status" value="1"/>
</dbReference>
<gene>
    <name evidence="14" type="ORF">ACFPT7_12935</name>
</gene>
<evidence type="ECO:0000256" key="7">
    <source>
        <dbReference type="ARBA" id="ARBA00022777"/>
    </source>
</evidence>
<dbReference type="SUPFAM" id="SSF158472">
    <property type="entry name" value="HAMP domain-like"/>
    <property type="match status" value="1"/>
</dbReference>
<dbReference type="PROSITE" id="PS51257">
    <property type="entry name" value="PROKAR_LIPOPROTEIN"/>
    <property type="match status" value="1"/>
</dbReference>
<dbReference type="SMART" id="SM00304">
    <property type="entry name" value="HAMP"/>
    <property type="match status" value="1"/>
</dbReference>
<dbReference type="SUPFAM" id="SSF47384">
    <property type="entry name" value="Homodimeric domain of signal transducing histidine kinase"/>
    <property type="match status" value="1"/>
</dbReference>
<dbReference type="PROSITE" id="PS50109">
    <property type="entry name" value="HIS_KIN"/>
    <property type="match status" value="1"/>
</dbReference>
<dbReference type="EMBL" id="JBHSPH010000003">
    <property type="protein sequence ID" value="MFC5863203.1"/>
    <property type="molecule type" value="Genomic_DNA"/>
</dbReference>
<evidence type="ECO:0000259" key="13">
    <source>
        <dbReference type="PROSITE" id="PS50885"/>
    </source>
</evidence>
<dbReference type="InterPro" id="IPR050428">
    <property type="entry name" value="TCS_sensor_his_kinase"/>
</dbReference>
<dbReference type="PROSITE" id="PS50885">
    <property type="entry name" value="HAMP"/>
    <property type="match status" value="1"/>
</dbReference>
<feature type="domain" description="HAMP" evidence="13">
    <location>
        <begin position="182"/>
        <end position="235"/>
    </location>
</feature>
<evidence type="ECO:0000256" key="11">
    <source>
        <dbReference type="SAM" id="Phobius"/>
    </source>
</evidence>
<keyword evidence="10 11" id="KW-0472">Membrane</keyword>
<evidence type="ECO:0000256" key="2">
    <source>
        <dbReference type="ARBA" id="ARBA00004370"/>
    </source>
</evidence>
<evidence type="ECO:0000256" key="5">
    <source>
        <dbReference type="ARBA" id="ARBA00022679"/>
    </source>
</evidence>
<dbReference type="Proteomes" id="UP001596091">
    <property type="component" value="Unassembled WGS sequence"/>
</dbReference>
<evidence type="ECO:0000256" key="4">
    <source>
        <dbReference type="ARBA" id="ARBA00022553"/>
    </source>
</evidence>
<comment type="subcellular location">
    <subcellularLocation>
        <location evidence="2">Membrane</location>
    </subcellularLocation>
</comment>
<keyword evidence="6 11" id="KW-0812">Transmembrane</keyword>
<dbReference type="InterPro" id="IPR036890">
    <property type="entry name" value="HATPase_C_sf"/>
</dbReference>
<dbReference type="CDD" id="cd00082">
    <property type="entry name" value="HisKA"/>
    <property type="match status" value="1"/>
</dbReference>
<comment type="catalytic activity">
    <reaction evidence="1">
        <text>ATP + protein L-histidine = ADP + protein N-phospho-L-histidine.</text>
        <dbReference type="EC" id="2.7.13.3"/>
    </reaction>
</comment>
<dbReference type="InterPro" id="IPR003660">
    <property type="entry name" value="HAMP_dom"/>
</dbReference>
<keyword evidence="7 14" id="KW-0418">Kinase</keyword>
<dbReference type="Gene3D" id="6.10.340.10">
    <property type="match status" value="1"/>
</dbReference>
<dbReference type="EC" id="2.7.13.3" evidence="3"/>
<evidence type="ECO:0000313" key="14">
    <source>
        <dbReference type="EMBL" id="MFC5863203.1"/>
    </source>
</evidence>
<reference evidence="15" key="1">
    <citation type="journal article" date="2019" name="Int. J. Syst. Evol. Microbiol.">
        <title>The Global Catalogue of Microorganisms (GCM) 10K type strain sequencing project: providing services to taxonomists for standard genome sequencing and annotation.</title>
        <authorList>
            <consortium name="The Broad Institute Genomics Platform"/>
            <consortium name="The Broad Institute Genome Sequencing Center for Infectious Disease"/>
            <person name="Wu L."/>
            <person name="Ma J."/>
        </authorList>
    </citation>
    <scope>NUCLEOTIDE SEQUENCE [LARGE SCALE GENOMIC DNA]</scope>
    <source>
        <strain evidence="15">JCM 4087</strain>
    </source>
</reference>
<dbReference type="PANTHER" id="PTHR45436">
    <property type="entry name" value="SENSOR HISTIDINE KINASE YKOH"/>
    <property type="match status" value="1"/>
</dbReference>
<dbReference type="CDD" id="cd06225">
    <property type="entry name" value="HAMP"/>
    <property type="match status" value="1"/>
</dbReference>
<keyword evidence="5" id="KW-0808">Transferase</keyword>
<dbReference type="Gene3D" id="3.30.565.10">
    <property type="entry name" value="Histidine kinase-like ATPase, C-terminal domain"/>
    <property type="match status" value="1"/>
</dbReference>
<evidence type="ECO:0000259" key="12">
    <source>
        <dbReference type="PROSITE" id="PS50109"/>
    </source>
</evidence>
<dbReference type="SUPFAM" id="SSF55874">
    <property type="entry name" value="ATPase domain of HSP90 chaperone/DNA topoisomerase II/histidine kinase"/>
    <property type="match status" value="1"/>
</dbReference>
<keyword evidence="4" id="KW-0597">Phosphoprotein</keyword>
<dbReference type="PANTHER" id="PTHR45436:SF8">
    <property type="entry name" value="HISTIDINE KINASE"/>
    <property type="match status" value="1"/>
</dbReference>
<evidence type="ECO:0000256" key="3">
    <source>
        <dbReference type="ARBA" id="ARBA00012438"/>
    </source>
</evidence>
<proteinExistence type="predicted"/>
<dbReference type="InterPro" id="IPR003594">
    <property type="entry name" value="HATPase_dom"/>
</dbReference>
<evidence type="ECO:0000256" key="1">
    <source>
        <dbReference type="ARBA" id="ARBA00000085"/>
    </source>
</evidence>
<evidence type="ECO:0000256" key="6">
    <source>
        <dbReference type="ARBA" id="ARBA00022692"/>
    </source>
</evidence>
<keyword evidence="8 11" id="KW-1133">Transmembrane helix</keyword>
<dbReference type="SMART" id="SM00388">
    <property type="entry name" value="HisKA"/>
    <property type="match status" value="1"/>
</dbReference>
<dbReference type="GO" id="GO:0016301">
    <property type="term" value="F:kinase activity"/>
    <property type="evidence" value="ECO:0007669"/>
    <property type="project" value="UniProtKB-KW"/>
</dbReference>
<keyword evidence="9" id="KW-0902">Two-component regulatory system</keyword>
<dbReference type="InterPro" id="IPR003661">
    <property type="entry name" value="HisK_dim/P_dom"/>
</dbReference>
<protein>
    <recommendedName>
        <fullName evidence="3">histidine kinase</fullName>
        <ecNumber evidence="3">2.7.13.3</ecNumber>
    </recommendedName>
</protein>
<dbReference type="PRINTS" id="PR00344">
    <property type="entry name" value="BCTRLSENSOR"/>
</dbReference>
<organism evidence="14 15">
    <name type="scientific">Acidicapsa dinghuensis</name>
    <dbReference type="NCBI Taxonomy" id="2218256"/>
    <lineage>
        <taxon>Bacteria</taxon>
        <taxon>Pseudomonadati</taxon>
        <taxon>Acidobacteriota</taxon>
        <taxon>Terriglobia</taxon>
        <taxon>Terriglobales</taxon>
        <taxon>Acidobacteriaceae</taxon>
        <taxon>Acidicapsa</taxon>
    </lineage>
</organism>
<feature type="domain" description="Histidine kinase" evidence="12">
    <location>
        <begin position="243"/>
        <end position="458"/>
    </location>
</feature>
<evidence type="ECO:0000256" key="9">
    <source>
        <dbReference type="ARBA" id="ARBA00023012"/>
    </source>
</evidence>
<dbReference type="RefSeq" id="WP_263339765.1">
    <property type="nucleotide sequence ID" value="NZ_JAGSYH010000005.1"/>
</dbReference>
<dbReference type="Pfam" id="PF00512">
    <property type="entry name" value="HisKA"/>
    <property type="match status" value="1"/>
</dbReference>
<name>A0ABW1EJQ0_9BACT</name>
<comment type="caution">
    <text evidence="14">The sequence shown here is derived from an EMBL/GenBank/DDBJ whole genome shotgun (WGS) entry which is preliminary data.</text>
</comment>
<feature type="transmembrane region" description="Helical" evidence="11">
    <location>
        <begin position="162"/>
        <end position="181"/>
    </location>
</feature>
<feature type="transmembrane region" description="Helical" evidence="11">
    <location>
        <begin position="12"/>
        <end position="33"/>
    </location>
</feature>
<accession>A0ABW1EJQ0</accession>
<dbReference type="InterPro" id="IPR004358">
    <property type="entry name" value="Sig_transdc_His_kin-like_C"/>
</dbReference>
<dbReference type="Pfam" id="PF02518">
    <property type="entry name" value="HATPase_c"/>
    <property type="match status" value="1"/>
</dbReference>
<dbReference type="InterPro" id="IPR005467">
    <property type="entry name" value="His_kinase_dom"/>
</dbReference>
<evidence type="ECO:0000313" key="15">
    <source>
        <dbReference type="Proteomes" id="UP001596091"/>
    </source>
</evidence>